<name>A0A2A3ZAI4_BREAU</name>
<protein>
    <recommendedName>
        <fullName evidence="3">Transposase</fullName>
    </recommendedName>
</protein>
<dbReference type="RefSeq" id="WP_096161350.1">
    <property type="nucleotide sequence ID" value="NZ_JABUYC010000026.1"/>
</dbReference>
<evidence type="ECO:0000313" key="1">
    <source>
        <dbReference type="EMBL" id="PCC48524.1"/>
    </source>
</evidence>
<gene>
    <name evidence="1" type="ORF">CIK62_18110</name>
</gene>
<dbReference type="AlphaFoldDB" id="A0A2A3ZAI4"/>
<comment type="caution">
    <text evidence="1">The sequence shown here is derived from an EMBL/GenBank/DDBJ whole genome shotgun (WGS) entry which is preliminary data.</text>
</comment>
<dbReference type="Proteomes" id="UP000217720">
    <property type="component" value="Unassembled WGS sequence"/>
</dbReference>
<evidence type="ECO:0000313" key="2">
    <source>
        <dbReference type="Proteomes" id="UP000217720"/>
    </source>
</evidence>
<accession>A0A2A3ZAI4</accession>
<evidence type="ECO:0008006" key="3">
    <source>
        <dbReference type="Google" id="ProtNLM"/>
    </source>
</evidence>
<reference evidence="1 2" key="1">
    <citation type="journal article" date="2017" name="Elife">
        <title>Extensive horizontal gene transfer in cheese-associated bacteria.</title>
        <authorList>
            <person name="Bonham K.S."/>
            <person name="Wolfe B.E."/>
            <person name="Dutton R.J."/>
        </authorList>
    </citation>
    <scope>NUCLEOTIDE SEQUENCE [LARGE SCALE GENOMIC DNA]</scope>
    <source>
        <strain evidence="1 2">900_6</strain>
    </source>
</reference>
<proteinExistence type="predicted"/>
<dbReference type="EMBL" id="NRGO01000038">
    <property type="protein sequence ID" value="PCC48524.1"/>
    <property type="molecule type" value="Genomic_DNA"/>
</dbReference>
<sequence length="95" mass="10640">MTMAHAQPVEIAAWMRGHWGVENRLHHVRDVTYWEDASRIRTGSGPRVMATLMNLAFGMQPAAGPLNIAEACRHYQHFLQDAIKLVLTSGKTTLT</sequence>
<organism evidence="1 2">
    <name type="scientific">Brevibacterium aurantiacum</name>
    <dbReference type="NCBI Taxonomy" id="273384"/>
    <lineage>
        <taxon>Bacteria</taxon>
        <taxon>Bacillati</taxon>
        <taxon>Actinomycetota</taxon>
        <taxon>Actinomycetes</taxon>
        <taxon>Micrococcales</taxon>
        <taxon>Brevibacteriaceae</taxon>
        <taxon>Brevibacterium</taxon>
    </lineage>
</organism>